<sequence>MSSLTPQTPAQATITVVVAQAQAARPVREKVLTLPAGATVAQALAACDWPELTAQNLGDLAAHGMLGLWGRKTTLEQVLRAGDRVELYRPLRVDPKVARRERFASQGIKRAGLFAQRRAGGKAGY</sequence>
<dbReference type="PANTHER" id="PTHR37483:SF1">
    <property type="entry name" value="UPF0125 PROTEIN RATB"/>
    <property type="match status" value="1"/>
</dbReference>
<dbReference type="HAMAP" id="MF_00460">
    <property type="entry name" value="UPF0125_RnfH"/>
    <property type="match status" value="1"/>
</dbReference>
<dbReference type="Pfam" id="PF03658">
    <property type="entry name" value="Ub-RnfH"/>
    <property type="match status" value="1"/>
</dbReference>
<dbReference type="KEGG" id="hgr:DW355_12415"/>
<dbReference type="AlphaFoldDB" id="A0A4P6UMY3"/>
<dbReference type="InterPro" id="IPR016155">
    <property type="entry name" value="Mopterin_synth/thiamin_S_b"/>
</dbReference>
<evidence type="ECO:0000313" key="3">
    <source>
        <dbReference type="EMBL" id="QBK05437.1"/>
    </source>
</evidence>
<dbReference type="SUPFAM" id="SSF54285">
    <property type="entry name" value="MoaD/ThiS"/>
    <property type="match status" value="1"/>
</dbReference>
<dbReference type="EMBL" id="CP031395">
    <property type="protein sequence ID" value="QBK05437.1"/>
    <property type="molecule type" value="Genomic_DNA"/>
</dbReference>
<organism evidence="3 4">
    <name type="scientific">Hylemonella gracilis</name>
    <dbReference type="NCBI Taxonomy" id="80880"/>
    <lineage>
        <taxon>Bacteria</taxon>
        <taxon>Pseudomonadati</taxon>
        <taxon>Pseudomonadota</taxon>
        <taxon>Betaproteobacteria</taxon>
        <taxon>Burkholderiales</taxon>
        <taxon>Comamonadaceae</taxon>
        <taxon>Hylemonella</taxon>
    </lineage>
</organism>
<dbReference type="Proteomes" id="UP000292939">
    <property type="component" value="Chromosome"/>
</dbReference>
<name>A0A4P6UMY3_9BURK</name>
<dbReference type="OrthoDB" id="9796575at2"/>
<dbReference type="PANTHER" id="PTHR37483">
    <property type="entry name" value="UPF0125 PROTEIN RATB"/>
    <property type="match status" value="1"/>
</dbReference>
<dbReference type="Gene3D" id="3.10.20.280">
    <property type="entry name" value="RnfH-like"/>
    <property type="match status" value="1"/>
</dbReference>
<evidence type="ECO:0000256" key="1">
    <source>
        <dbReference type="ARBA" id="ARBA00010645"/>
    </source>
</evidence>
<dbReference type="InterPro" id="IPR005346">
    <property type="entry name" value="RnfH"/>
</dbReference>
<reference evidence="3 4" key="1">
    <citation type="submission" date="2018-07" db="EMBL/GenBank/DDBJ databases">
        <title>Exploring interactions and the metabolic potential of the ultra-small soil bacteria Hylemonella gracilis.</title>
        <authorList>
            <person name="Tyc O."/>
            <person name="Kulkarni P."/>
            <person name="Gawehns F."/>
            <person name="Hundscheid M."/>
            <person name="Zweers H."/>
            <person name="Garbeva P."/>
        </authorList>
    </citation>
    <scope>NUCLEOTIDE SEQUENCE [LARGE SCALE GENOMIC DNA]</scope>
    <source>
        <strain evidence="3 4">NS1</strain>
    </source>
</reference>
<protein>
    <recommendedName>
        <fullName evidence="2">UPF0125 protein DW355_12415</fullName>
    </recommendedName>
</protein>
<evidence type="ECO:0000313" key="4">
    <source>
        <dbReference type="Proteomes" id="UP000292939"/>
    </source>
</evidence>
<dbReference type="RefSeq" id="WP_131280499.1">
    <property type="nucleotide sequence ID" value="NZ_CP031395.1"/>
</dbReference>
<accession>A0A4P6UMY3</accession>
<dbReference type="InterPro" id="IPR037021">
    <property type="entry name" value="RnfH_sf"/>
</dbReference>
<evidence type="ECO:0000256" key="2">
    <source>
        <dbReference type="HAMAP-Rule" id="MF_00460"/>
    </source>
</evidence>
<proteinExistence type="inferred from homology"/>
<gene>
    <name evidence="3" type="ORF">DW355_12415</name>
</gene>
<comment type="similarity">
    <text evidence="1 2">Belongs to the UPF0125 (RnfH) family.</text>
</comment>